<dbReference type="GO" id="GO:0003700">
    <property type="term" value="F:DNA-binding transcription factor activity"/>
    <property type="evidence" value="ECO:0007669"/>
    <property type="project" value="InterPro"/>
</dbReference>
<evidence type="ECO:0000256" key="2">
    <source>
        <dbReference type="ARBA" id="ARBA00022516"/>
    </source>
</evidence>
<accession>A0A7W1WRH2</accession>
<evidence type="ECO:0000256" key="8">
    <source>
        <dbReference type="ARBA" id="ARBA00023163"/>
    </source>
</evidence>
<dbReference type="Proteomes" id="UP000535491">
    <property type="component" value="Unassembled WGS sequence"/>
</dbReference>
<evidence type="ECO:0000256" key="6">
    <source>
        <dbReference type="ARBA" id="ARBA00023125"/>
    </source>
</evidence>
<organism evidence="9 10">
    <name type="scientific">Paenactinomyces guangxiensis</name>
    <dbReference type="NCBI Taxonomy" id="1490290"/>
    <lineage>
        <taxon>Bacteria</taxon>
        <taxon>Bacillati</taxon>
        <taxon>Bacillota</taxon>
        <taxon>Bacilli</taxon>
        <taxon>Bacillales</taxon>
        <taxon>Thermoactinomycetaceae</taxon>
        <taxon>Paenactinomyces</taxon>
    </lineage>
</organism>
<gene>
    <name evidence="9" type="primary">fapR</name>
    <name evidence="9" type="ORF">H1191_10525</name>
</gene>
<comment type="caution">
    <text evidence="9">The sequence shown here is derived from an EMBL/GenBank/DDBJ whole genome shotgun (WGS) entry which is preliminary data.</text>
</comment>
<dbReference type="Gene3D" id="3.10.129.10">
    <property type="entry name" value="Hotdog Thioesterase"/>
    <property type="match status" value="1"/>
</dbReference>
<dbReference type="SUPFAM" id="SSF54637">
    <property type="entry name" value="Thioesterase/thiol ester dehydrase-isomerase"/>
    <property type="match status" value="1"/>
</dbReference>
<evidence type="ECO:0000256" key="3">
    <source>
        <dbReference type="ARBA" id="ARBA00022832"/>
    </source>
</evidence>
<dbReference type="Gene3D" id="1.10.10.10">
    <property type="entry name" value="Winged helix-like DNA-binding domain superfamily/Winged helix DNA-binding domain"/>
    <property type="match status" value="1"/>
</dbReference>
<keyword evidence="4" id="KW-0805">Transcription regulation</keyword>
<dbReference type="InterPro" id="IPR036388">
    <property type="entry name" value="WH-like_DNA-bd_sf"/>
</dbReference>
<dbReference type="InterPro" id="IPR029069">
    <property type="entry name" value="HotDog_dom_sf"/>
</dbReference>
<evidence type="ECO:0000256" key="5">
    <source>
        <dbReference type="ARBA" id="ARBA00023098"/>
    </source>
</evidence>
<dbReference type="CDD" id="cd03440">
    <property type="entry name" value="hot_dog"/>
    <property type="match status" value="1"/>
</dbReference>
<sequence length="197" mass="22151">MVINKGVNSAVRMAKKERQRQLVKALEEDPFLTDEEMAKRCRVSIQTIRLDRMELGIPELRERIKHMAENNFDGVRSLSLEEVIGEVVDIQLDQSGISMLEIKKEHVFARNQIARGHYLFAQANSLAVAIVDAEVALTGSAGIRFVRPVRLGEKCLAFAKVITNGPSRLQINVQTKVNGEVVFQGVFDVYRTDEEGQ</sequence>
<keyword evidence="3" id="KW-0276">Fatty acid metabolism</keyword>
<evidence type="ECO:0000256" key="4">
    <source>
        <dbReference type="ARBA" id="ARBA00023015"/>
    </source>
</evidence>
<keyword evidence="10" id="KW-1185">Reference proteome</keyword>
<keyword evidence="5" id="KW-0443">Lipid metabolism</keyword>
<dbReference type="AlphaFoldDB" id="A0A7W1WRH2"/>
<dbReference type="EMBL" id="JACEIQ010000009">
    <property type="protein sequence ID" value="MBA4494739.1"/>
    <property type="molecule type" value="Genomic_DNA"/>
</dbReference>
<dbReference type="GO" id="GO:0045892">
    <property type="term" value="P:negative regulation of DNA-templated transcription"/>
    <property type="evidence" value="ECO:0007669"/>
    <property type="project" value="InterPro"/>
</dbReference>
<keyword evidence="8" id="KW-0804">Transcription</keyword>
<evidence type="ECO:0000313" key="10">
    <source>
        <dbReference type="Proteomes" id="UP000535491"/>
    </source>
</evidence>
<keyword evidence="7" id="KW-0275">Fatty acid biosynthesis</keyword>
<dbReference type="InterPro" id="IPR017275">
    <property type="entry name" value="Transcription_factor_FapR"/>
</dbReference>
<dbReference type="NCBIfam" id="NF003359">
    <property type="entry name" value="PRK04424.1"/>
    <property type="match status" value="1"/>
</dbReference>
<dbReference type="PIRSF" id="PIRSF037733">
    <property type="entry name" value="Transcription_factor_FapR"/>
    <property type="match status" value="1"/>
</dbReference>
<reference evidence="9 10" key="1">
    <citation type="submission" date="2020-07" db="EMBL/GenBank/DDBJ databases">
        <authorList>
            <person name="Feng H."/>
        </authorList>
    </citation>
    <scope>NUCLEOTIDE SEQUENCE [LARGE SCALE GENOMIC DNA]</scope>
    <source>
        <strain evidence="10">s-10</strain>
    </source>
</reference>
<name>A0A7W1WRH2_9BACL</name>
<proteinExistence type="predicted"/>
<keyword evidence="1" id="KW-0678">Repressor</keyword>
<keyword evidence="6" id="KW-0238">DNA-binding</keyword>
<evidence type="ECO:0000313" key="9">
    <source>
        <dbReference type="EMBL" id="MBA4494739.1"/>
    </source>
</evidence>
<protein>
    <submittedName>
        <fullName evidence="9">Transcription factor FapR</fullName>
    </submittedName>
</protein>
<keyword evidence="2" id="KW-0444">Lipid biosynthesis</keyword>
<dbReference type="GO" id="GO:0003677">
    <property type="term" value="F:DNA binding"/>
    <property type="evidence" value="ECO:0007669"/>
    <property type="project" value="UniProtKB-KW"/>
</dbReference>
<dbReference type="GO" id="GO:0045717">
    <property type="term" value="P:negative regulation of fatty acid biosynthetic process"/>
    <property type="evidence" value="ECO:0007669"/>
    <property type="project" value="InterPro"/>
</dbReference>
<dbReference type="GO" id="GO:0006633">
    <property type="term" value="P:fatty acid biosynthetic process"/>
    <property type="evidence" value="ECO:0007669"/>
    <property type="project" value="UniProtKB-KW"/>
</dbReference>
<evidence type="ECO:0000256" key="7">
    <source>
        <dbReference type="ARBA" id="ARBA00023160"/>
    </source>
</evidence>
<evidence type="ECO:0000256" key="1">
    <source>
        <dbReference type="ARBA" id="ARBA00022491"/>
    </source>
</evidence>